<proteinExistence type="predicted"/>
<feature type="domain" description="PTS EIIA type-4" evidence="5">
    <location>
        <begin position="508"/>
        <end position="637"/>
    </location>
</feature>
<dbReference type="InterPro" id="IPR011608">
    <property type="entry name" value="PRD"/>
</dbReference>
<dbReference type="InterPro" id="IPR002078">
    <property type="entry name" value="Sigma_54_int"/>
</dbReference>
<dbReference type="Pfam" id="PF00158">
    <property type="entry name" value="Sigma54_activat"/>
    <property type="match status" value="1"/>
</dbReference>
<evidence type="ECO:0000259" key="6">
    <source>
        <dbReference type="PROSITE" id="PS51372"/>
    </source>
</evidence>
<evidence type="ECO:0000259" key="5">
    <source>
        <dbReference type="PROSITE" id="PS51096"/>
    </source>
</evidence>
<evidence type="ECO:0000256" key="2">
    <source>
        <dbReference type="ARBA" id="ARBA00022741"/>
    </source>
</evidence>
<dbReference type="EMBL" id="CP003583">
    <property type="protein sequence ID" value="AFK59420.1"/>
    <property type="molecule type" value="Genomic_DNA"/>
</dbReference>
<dbReference type="InterPro" id="IPR003593">
    <property type="entry name" value="AAA+_ATPase"/>
</dbReference>
<gene>
    <name evidence="7" type="ORF">HMPREF0351_11796</name>
</gene>
<organism evidence="7 8">
    <name type="scientific">Enterococcus faecium (strain ATCC BAA-472 / TX0016 / DO)</name>
    <dbReference type="NCBI Taxonomy" id="333849"/>
    <lineage>
        <taxon>Bacteria</taxon>
        <taxon>Bacillati</taxon>
        <taxon>Bacillota</taxon>
        <taxon>Bacilli</taxon>
        <taxon>Lactobacillales</taxon>
        <taxon>Enterococcaceae</taxon>
        <taxon>Enterococcus</taxon>
    </lineage>
</organism>
<protein>
    <submittedName>
        <fullName evidence="7">PTS system transcriptional activator</fullName>
    </submittedName>
</protein>
<evidence type="ECO:0000259" key="4">
    <source>
        <dbReference type="PROSITE" id="PS50045"/>
    </source>
</evidence>
<feature type="domain" description="PRD" evidence="6">
    <location>
        <begin position="758"/>
        <end position="858"/>
    </location>
</feature>
<sequence length="858" mass="98591">MRSFFQLVIEGTPKSEKKMKDEVLEYIKNNLKYYDFSAQDIAMKFCIKRNVASHYLNQLFSDGKLLKNDSVRPVMFKYNQQKPKDCFSKFIGADISLKSTIDKCKATVMYPPNGLPLIIKGNSGVGKSFLASLIYQYALDRKVIHNDAKFVVVNCADYANNPELLSAVLFGYKKGAFTGAEKDTAGMLSSANGGYLFLDEVHNLSAENQEKLFLLMDSQKYRKLGESVQWEYANVRLILATTEDKNTSLLATFRRRIPAEITLPDYNNRSTSEKIQLLFEFLKDEAITIDSKIFCSIELFTDLLSKTFEGNVGELRNEIKLLCAEGYLGNKRKSSIYLGDKLDSGFWIDPEISIDLKKMFLKSLSEIDLIELFQNHISIEESMSQLRDRILKECAGSSEYNYLESDEFIALRNYVVNKISPIIDSTGLCLLDEFLADISLFIMFIDVIEETSRNFLLSKFRKFRMKNDKQKLLANEIWSSLEVEESKQELLLKWILFLVKKFYVKIPETHCLIVMHGKITASAIARETNKLLNTYVYEAFDMPIEGETSDLINLINNFCKSIDTTNGLILLVDMGSLEQMYEKIESNVIGDLVILNNVSTALAIECGIQVCQKKPISHFYQMDFDSFQVKVQYYKGLSQKKNVIVSCLSGEGISEKVKDILKRYLDNQVEILIFDFNALKKIAKEKDTMIFKNTICVLSTTEFYIQGIDCLNLENLINGNQTLEKLNKYMDSDSCEFCLNELVKLFTIEGASTKLRFLDSKKVFNEIEKVLYLYEKYYDVKIPSFLRINLFLHLSGMIERIMIGDGITNEHLKEGAQLFDTFLNVSKDFFSEIKDIYCIEIPKGEYELIYTIFEQTIF</sequence>
<dbReference type="PROSITE" id="PS51096">
    <property type="entry name" value="PTS_EIIA_TYPE_4"/>
    <property type="match status" value="1"/>
</dbReference>
<dbReference type="Gene3D" id="3.40.50.300">
    <property type="entry name" value="P-loop containing nucleotide triphosphate hydrolases"/>
    <property type="match status" value="1"/>
</dbReference>
<dbReference type="GO" id="GO:0005524">
    <property type="term" value="F:ATP binding"/>
    <property type="evidence" value="ECO:0007669"/>
    <property type="project" value="UniProtKB-KW"/>
</dbReference>
<dbReference type="Gene3D" id="3.40.50.510">
    <property type="entry name" value="Phosphotransferase system, mannose-type IIA component"/>
    <property type="match status" value="1"/>
</dbReference>
<keyword evidence="2" id="KW-0547">Nucleotide-binding</keyword>
<feature type="domain" description="Sigma-54 factor interaction" evidence="4">
    <location>
        <begin position="90"/>
        <end position="324"/>
    </location>
</feature>
<dbReference type="Proteomes" id="UP000005269">
    <property type="component" value="Chromosome"/>
</dbReference>
<reference evidence="7 8" key="1">
    <citation type="journal article" date="2012" name="BMC Microbiol.">
        <title>Complete genome sequence of Enterococcus faecium strain TX16 and comparative genomic analysis of Enterococcus faecium genomes.</title>
        <authorList>
            <person name="Qin X."/>
            <person name="Galloway-Pena J.R."/>
            <person name="Sillanpaa J."/>
            <person name="Hyeob Roh J."/>
            <person name="Nallapareddy S.R."/>
            <person name="Chowdhury S."/>
            <person name="Bourgogne A."/>
            <person name="Choudhury T."/>
            <person name="Munzy D.M."/>
            <person name="Buhay C.J."/>
            <person name="Ding Y."/>
            <person name="Dugan-Rocha S."/>
            <person name="Liu W."/>
            <person name="Kovar C."/>
            <person name="Sodergren E."/>
            <person name="Highlander S."/>
            <person name="Petrosino J.F."/>
            <person name="Worley K.C."/>
            <person name="Gibbs R.A."/>
            <person name="Weinstock G.M."/>
            <person name="Murray B.E."/>
        </authorList>
    </citation>
    <scope>NUCLEOTIDE SEQUENCE [LARGE SCALE GENOMIC DNA]</scope>
    <source>
        <strain evidence="8">ATCC BAA-472 / TX0016 / DO</strain>
    </source>
</reference>
<evidence type="ECO:0000256" key="1">
    <source>
        <dbReference type="ARBA" id="ARBA00022679"/>
    </source>
</evidence>
<dbReference type="PROSITE" id="PS50045">
    <property type="entry name" value="SIGMA54_INTERACT_4"/>
    <property type="match status" value="1"/>
</dbReference>
<dbReference type="SMART" id="SM00382">
    <property type="entry name" value="AAA"/>
    <property type="match status" value="1"/>
</dbReference>
<dbReference type="GO" id="GO:0006355">
    <property type="term" value="P:regulation of DNA-templated transcription"/>
    <property type="evidence" value="ECO:0007669"/>
    <property type="project" value="InterPro"/>
</dbReference>
<dbReference type="InterPro" id="IPR027417">
    <property type="entry name" value="P-loop_NTPase"/>
</dbReference>
<accession>I3U332</accession>
<dbReference type="InterPro" id="IPR004701">
    <property type="entry name" value="PTS_EIIA_man-typ"/>
</dbReference>
<dbReference type="Gene3D" id="1.10.1790.10">
    <property type="entry name" value="PRD domain"/>
    <property type="match status" value="1"/>
</dbReference>
<dbReference type="HOGENOM" id="CLU_014204_1_0_9"/>
<keyword evidence="1" id="KW-0808">Transferase</keyword>
<dbReference type="Pfam" id="PF00874">
    <property type="entry name" value="PRD"/>
    <property type="match status" value="1"/>
</dbReference>
<dbReference type="GO" id="GO:0016740">
    <property type="term" value="F:transferase activity"/>
    <property type="evidence" value="ECO:0007669"/>
    <property type="project" value="UniProtKB-KW"/>
</dbReference>
<evidence type="ECO:0000256" key="3">
    <source>
        <dbReference type="ARBA" id="ARBA00022840"/>
    </source>
</evidence>
<dbReference type="CDD" id="cd00009">
    <property type="entry name" value="AAA"/>
    <property type="match status" value="1"/>
</dbReference>
<dbReference type="PROSITE" id="PS51372">
    <property type="entry name" value="PRD_2"/>
    <property type="match status" value="1"/>
</dbReference>
<dbReference type="KEGG" id="efu:HMPREF0351_11796"/>
<dbReference type="AlphaFoldDB" id="I3U332"/>
<dbReference type="InterPro" id="IPR036634">
    <property type="entry name" value="PRD_sf"/>
</dbReference>
<evidence type="ECO:0000313" key="8">
    <source>
        <dbReference type="Proteomes" id="UP000005269"/>
    </source>
</evidence>
<dbReference type="PANTHER" id="PTHR32071">
    <property type="entry name" value="TRANSCRIPTIONAL REGULATORY PROTEIN"/>
    <property type="match status" value="1"/>
</dbReference>
<dbReference type="InterPro" id="IPR036662">
    <property type="entry name" value="PTS_EIIA_man-typ_sf"/>
</dbReference>
<dbReference type="PANTHER" id="PTHR32071:SF38">
    <property type="entry name" value="PSP OPERON TRANSCRIPTIONAL ACTIVATOR"/>
    <property type="match status" value="1"/>
</dbReference>
<evidence type="ECO:0000313" key="7">
    <source>
        <dbReference type="EMBL" id="AFK59420.1"/>
    </source>
</evidence>
<dbReference type="GO" id="GO:0009401">
    <property type="term" value="P:phosphoenolpyruvate-dependent sugar phosphotransferase system"/>
    <property type="evidence" value="ECO:0007669"/>
    <property type="project" value="InterPro"/>
</dbReference>
<name>I3U332_ENTFD</name>
<dbReference type="SUPFAM" id="SSF63520">
    <property type="entry name" value="PTS-regulatory domain, PRD"/>
    <property type="match status" value="1"/>
</dbReference>
<keyword evidence="8" id="KW-1185">Reference proteome</keyword>
<keyword evidence="3" id="KW-0067">ATP-binding</keyword>
<dbReference type="SUPFAM" id="SSF53062">
    <property type="entry name" value="PTS system fructose IIA component-like"/>
    <property type="match status" value="1"/>
</dbReference>
<dbReference type="GO" id="GO:0016020">
    <property type="term" value="C:membrane"/>
    <property type="evidence" value="ECO:0007669"/>
    <property type="project" value="InterPro"/>
</dbReference>
<dbReference type="SUPFAM" id="SSF52540">
    <property type="entry name" value="P-loop containing nucleoside triphosphate hydrolases"/>
    <property type="match status" value="1"/>
</dbReference>